<dbReference type="InterPro" id="IPR007052">
    <property type="entry name" value="CS_dom"/>
</dbReference>
<feature type="compositionally biased region" description="Basic and acidic residues" evidence="1">
    <location>
        <begin position="348"/>
        <end position="367"/>
    </location>
</feature>
<organism evidence="4">
    <name type="scientific">Aplanochytrium stocchinoi</name>
    <dbReference type="NCBI Taxonomy" id="215587"/>
    <lineage>
        <taxon>Eukaryota</taxon>
        <taxon>Sar</taxon>
        <taxon>Stramenopiles</taxon>
        <taxon>Bigyra</taxon>
        <taxon>Labyrinthulomycetes</taxon>
        <taxon>Thraustochytrida</taxon>
        <taxon>Thraustochytriidae</taxon>
        <taxon>Aplanochytrium</taxon>
    </lineage>
</organism>
<feature type="signal peptide" evidence="2">
    <location>
        <begin position="1"/>
        <end position="31"/>
    </location>
</feature>
<dbReference type="PROSITE" id="PS51203">
    <property type="entry name" value="CS"/>
    <property type="match status" value="1"/>
</dbReference>
<accession>A0A7S3LQH8</accession>
<feature type="compositionally biased region" description="Basic and acidic residues" evidence="1">
    <location>
        <begin position="304"/>
        <end position="323"/>
    </location>
</feature>
<name>A0A7S3LQH8_9STRA</name>
<feature type="compositionally biased region" description="Basic and acidic residues" evidence="1">
    <location>
        <begin position="481"/>
        <end position="501"/>
    </location>
</feature>
<dbReference type="EMBL" id="HBIN01009055">
    <property type="protein sequence ID" value="CAE0436470.1"/>
    <property type="molecule type" value="Transcribed_RNA"/>
</dbReference>
<feature type="compositionally biased region" description="Basic and acidic residues" evidence="1">
    <location>
        <begin position="406"/>
        <end position="426"/>
    </location>
</feature>
<evidence type="ECO:0000256" key="1">
    <source>
        <dbReference type="SAM" id="MobiDB-lite"/>
    </source>
</evidence>
<keyword evidence="2" id="KW-0732">Signal</keyword>
<dbReference type="AlphaFoldDB" id="A0A7S3LQH8"/>
<proteinExistence type="predicted"/>
<feature type="domain" description="CS" evidence="3">
    <location>
        <begin position="175"/>
        <end position="274"/>
    </location>
</feature>
<feature type="region of interest" description="Disordered" evidence="1">
    <location>
        <begin position="466"/>
        <end position="501"/>
    </location>
</feature>
<gene>
    <name evidence="4" type="ORF">ASTO00021_LOCUS6729</name>
</gene>
<dbReference type="Gene3D" id="2.60.40.790">
    <property type="match status" value="1"/>
</dbReference>
<reference evidence="4" key="1">
    <citation type="submission" date="2021-01" db="EMBL/GenBank/DDBJ databases">
        <authorList>
            <person name="Corre E."/>
            <person name="Pelletier E."/>
            <person name="Niang G."/>
            <person name="Scheremetjew M."/>
            <person name="Finn R."/>
            <person name="Kale V."/>
            <person name="Holt S."/>
            <person name="Cochrane G."/>
            <person name="Meng A."/>
            <person name="Brown T."/>
            <person name="Cohen L."/>
        </authorList>
    </citation>
    <scope>NUCLEOTIDE SEQUENCE</scope>
    <source>
        <strain evidence="4">GSBS06</strain>
    </source>
</reference>
<protein>
    <recommendedName>
        <fullName evidence="3">CS domain-containing protein</fullName>
    </recommendedName>
</protein>
<feature type="chain" id="PRO_5031041283" description="CS domain-containing protein" evidence="2">
    <location>
        <begin position="32"/>
        <end position="501"/>
    </location>
</feature>
<evidence type="ECO:0000313" key="4">
    <source>
        <dbReference type="EMBL" id="CAE0436470.1"/>
    </source>
</evidence>
<dbReference type="SUPFAM" id="SSF49764">
    <property type="entry name" value="HSP20-like chaperones"/>
    <property type="match status" value="1"/>
</dbReference>
<dbReference type="InterPro" id="IPR008978">
    <property type="entry name" value="HSP20-like_chaperone"/>
</dbReference>
<feature type="compositionally biased region" description="Basic residues" evidence="1">
    <location>
        <begin position="368"/>
        <end position="388"/>
    </location>
</feature>
<evidence type="ECO:0000259" key="3">
    <source>
        <dbReference type="PROSITE" id="PS51203"/>
    </source>
</evidence>
<sequence>MKQKKMTRTCNYICLHLLLGFVCFCVKVAVATGNAHTNEVSTAATSKSSIQHKIRLKFTGNMFNFLLVVNFIWSEELLEALSESASEAKFGNILEKELALFKGQEQACGHGADSGFLALVLTRGYVETAKKIVDACIEKGELINVADLQRTANTLRRKLTEFTGFIQSANRAMSKVTPAFEWAQSADQVFISVKFAHKLDTPACIDVEVDKVDIQENAVSVAAICKGKKKEFSLVMDLLKPIHTGNSTWSMASVGRGTFTLTKQKPDTKWARLLKTRDKPKNMHVWWQLHEKYEKELEKAVKREEERNRKENEESKNEEEPQKNENGSGNEVKHETGDDVDVSQSDNAEEKEAKKTEMEAKLEEEKTKQKKIVKKAAKSEKKKLKKEKKTSLKEIDAEIADLEKKIKDAKERKTTTSKEFDTKLSKVDQNLSEDIAEIDKMTEKDLQDNDSSGSLSIFQRLKSFISSTSSGSDSDADANADAEKDEEKKEEISEGNHAKEL</sequence>
<feature type="region of interest" description="Disordered" evidence="1">
    <location>
        <begin position="406"/>
        <end position="431"/>
    </location>
</feature>
<feature type="region of interest" description="Disordered" evidence="1">
    <location>
        <begin position="304"/>
        <end position="391"/>
    </location>
</feature>
<dbReference type="Pfam" id="PF04969">
    <property type="entry name" value="CS"/>
    <property type="match status" value="1"/>
</dbReference>
<evidence type="ECO:0000256" key="2">
    <source>
        <dbReference type="SAM" id="SignalP"/>
    </source>
</evidence>